<dbReference type="CDD" id="cd10030">
    <property type="entry name" value="UDG-F4_TTUDGA_SPO1dp_like"/>
    <property type="match status" value="1"/>
</dbReference>
<protein>
    <recommendedName>
        <fullName evidence="2">Type-4 uracil-DNA glycosylase</fullName>
    </recommendedName>
</protein>
<gene>
    <name evidence="11" type="ORF">HKD32_05290</name>
</gene>
<dbReference type="InterPro" id="IPR036895">
    <property type="entry name" value="Uracil-DNA_glycosylase-like_sf"/>
</dbReference>
<dbReference type="Gene3D" id="3.40.470.10">
    <property type="entry name" value="Uracil-DNA glycosylase-like domain"/>
    <property type="match status" value="1"/>
</dbReference>
<dbReference type="AlphaFoldDB" id="A0A9Q2FL09"/>
<evidence type="ECO:0000256" key="7">
    <source>
        <dbReference type="ARBA" id="ARBA00023004"/>
    </source>
</evidence>
<evidence type="ECO:0000256" key="5">
    <source>
        <dbReference type="ARBA" id="ARBA00022763"/>
    </source>
</evidence>
<reference evidence="11" key="1">
    <citation type="submission" date="2020-04" db="EMBL/GenBank/DDBJ databases">
        <authorList>
            <person name="Sombolestani A."/>
        </authorList>
    </citation>
    <scope>NUCLEOTIDE SEQUENCE</scope>
    <source>
        <strain evidence="11">R71697</strain>
    </source>
</reference>
<comment type="similarity">
    <text evidence="1">Belongs to the uracil-DNA glycosylase (UDG) superfamily. Type 4 (UDGa) family.</text>
</comment>
<keyword evidence="4" id="KW-0479">Metal-binding</keyword>
<dbReference type="InterPro" id="IPR051536">
    <property type="entry name" value="UDG_Type-4/5"/>
</dbReference>
<keyword evidence="5" id="KW-0227">DNA damage</keyword>
<evidence type="ECO:0000256" key="1">
    <source>
        <dbReference type="ARBA" id="ARBA00006521"/>
    </source>
</evidence>
<dbReference type="Proteomes" id="UP000661006">
    <property type="component" value="Unassembled WGS sequence"/>
</dbReference>
<keyword evidence="3" id="KW-0004">4Fe-4S</keyword>
<feature type="domain" description="Uracil-DNA glycosylase-like" evidence="10">
    <location>
        <begin position="313"/>
        <end position="469"/>
    </location>
</feature>
<dbReference type="NCBIfam" id="TIGR03915">
    <property type="entry name" value="SAM_7_link_chp"/>
    <property type="match status" value="1"/>
</dbReference>
<evidence type="ECO:0000259" key="10">
    <source>
        <dbReference type="SMART" id="SM00986"/>
    </source>
</evidence>
<dbReference type="Pfam" id="PF03167">
    <property type="entry name" value="UDG"/>
    <property type="match status" value="1"/>
</dbReference>
<dbReference type="GeneID" id="81474103"/>
<name>A0A9Q2FL09_GLUJA</name>
<organism evidence="11 12">
    <name type="scientific">Gluconobacter japonicus</name>
    <dbReference type="NCBI Taxonomy" id="376620"/>
    <lineage>
        <taxon>Bacteria</taxon>
        <taxon>Pseudomonadati</taxon>
        <taxon>Pseudomonadota</taxon>
        <taxon>Alphaproteobacteria</taxon>
        <taxon>Acetobacterales</taxon>
        <taxon>Acetobacteraceae</taxon>
        <taxon>Gluconobacter</taxon>
    </lineage>
</organism>
<dbReference type="GO" id="GO:0051539">
    <property type="term" value="F:4 iron, 4 sulfur cluster binding"/>
    <property type="evidence" value="ECO:0007669"/>
    <property type="project" value="UniProtKB-KW"/>
</dbReference>
<dbReference type="SUPFAM" id="SSF52141">
    <property type="entry name" value="Uracil-DNA glycosylase-like"/>
    <property type="match status" value="1"/>
</dbReference>
<dbReference type="PANTHER" id="PTHR33693">
    <property type="entry name" value="TYPE-5 URACIL-DNA GLYCOSYLASE"/>
    <property type="match status" value="1"/>
</dbReference>
<sequence length="480" mass="53984">MSVVVTLADTSAFEPWRQTARAALQRDVPPEQIVWRLQGKDADLFSCAETTSFAGEIKRDVRLKAANLPVLKDVLCHSSPERFALAYRLLWRLQEDPDLLSVPTDPDVGQARRMVQQVRRAAHKMTAFVRFREQDPTENGRRRFLSWFEPDHHVLEKVSSFFAKRFADMDWLILTPRGSISWDGTTLNCSFKPCEKQALEDDVEQLWQTYYASTFNPARVRTKAMRNEMPRRYWKNLPEAALIPQLVAEAEKRVAEMAAREALPAPKFHQVIQARQSAITIQAHVPGSMTELAQDIRDCRACSLQCHATQAVVGEGPETAKVMIVGEQPGDQEDLAGRPFVGPAGQLLMGCLEEAGVAREALYLTNAVKHFRFMVNGRRRIHQAPGVEHISACQPWLKREIALVKPRLIVSLGATALRAVSGPSDRLKDVRGILRQHAGEGWAHLTLAHPSWILRLGPTDQAERERQALIVGLSKIRGVL</sequence>
<evidence type="ECO:0000256" key="2">
    <source>
        <dbReference type="ARBA" id="ARBA00019403"/>
    </source>
</evidence>
<dbReference type="InterPro" id="IPR005273">
    <property type="entry name" value="Ura-DNA_glyco_family4"/>
</dbReference>
<evidence type="ECO:0000256" key="4">
    <source>
        <dbReference type="ARBA" id="ARBA00022723"/>
    </source>
</evidence>
<keyword evidence="8" id="KW-0411">Iron-sulfur</keyword>
<evidence type="ECO:0000313" key="11">
    <source>
        <dbReference type="EMBL" id="MBF0870275.1"/>
    </source>
</evidence>
<dbReference type="GO" id="GO:0097506">
    <property type="term" value="F:deaminated base DNA N-glycosylase activity"/>
    <property type="evidence" value="ECO:0007669"/>
    <property type="project" value="UniProtKB-ARBA"/>
</dbReference>
<dbReference type="RefSeq" id="WP_194257638.1">
    <property type="nucleotide sequence ID" value="NZ_JABCQN010000002.1"/>
</dbReference>
<reference evidence="11" key="2">
    <citation type="submission" date="2020-11" db="EMBL/GenBank/DDBJ databases">
        <title>Description of novel Gluconobacter species.</title>
        <authorList>
            <person name="Cleenwerck I."/>
            <person name="Cnockaert M."/>
            <person name="Borremans W."/>
            <person name="Wieme A.D."/>
            <person name="De Vuyst L."/>
            <person name="Vandamme P."/>
        </authorList>
    </citation>
    <scope>NUCLEOTIDE SEQUENCE</scope>
    <source>
        <strain evidence="11">R71697</strain>
    </source>
</reference>
<dbReference type="GO" id="GO:0046872">
    <property type="term" value="F:metal ion binding"/>
    <property type="evidence" value="ECO:0007669"/>
    <property type="project" value="UniProtKB-KW"/>
</dbReference>
<evidence type="ECO:0000256" key="8">
    <source>
        <dbReference type="ARBA" id="ARBA00023014"/>
    </source>
</evidence>
<dbReference type="GO" id="GO:0006281">
    <property type="term" value="P:DNA repair"/>
    <property type="evidence" value="ECO:0007669"/>
    <property type="project" value="UniProtKB-KW"/>
</dbReference>
<keyword evidence="6" id="KW-0378">Hydrolase</keyword>
<keyword evidence="7" id="KW-0408">Iron</keyword>
<dbReference type="InterPro" id="IPR005122">
    <property type="entry name" value="Uracil-DNA_glycosylase-like"/>
</dbReference>
<evidence type="ECO:0000256" key="6">
    <source>
        <dbReference type="ARBA" id="ARBA00022801"/>
    </source>
</evidence>
<evidence type="ECO:0000256" key="3">
    <source>
        <dbReference type="ARBA" id="ARBA00022485"/>
    </source>
</evidence>
<dbReference type="NCBIfam" id="TIGR03914">
    <property type="entry name" value="UDG_fam_dom"/>
    <property type="match status" value="1"/>
</dbReference>
<dbReference type="InterPro" id="IPR023875">
    <property type="entry name" value="DNA_repair_put"/>
</dbReference>
<dbReference type="InterPro" id="IPR025404">
    <property type="entry name" value="DUF4130"/>
</dbReference>
<dbReference type="EMBL" id="JABCQN010000002">
    <property type="protein sequence ID" value="MBF0870275.1"/>
    <property type="molecule type" value="Genomic_DNA"/>
</dbReference>
<dbReference type="SMART" id="SM00986">
    <property type="entry name" value="UDG"/>
    <property type="match status" value="1"/>
</dbReference>
<dbReference type="SMART" id="SM00987">
    <property type="entry name" value="UreE_C"/>
    <property type="match status" value="1"/>
</dbReference>
<dbReference type="PANTHER" id="PTHR33693:SF9">
    <property type="entry name" value="TYPE-4 URACIL-DNA GLYCOSYLASE"/>
    <property type="match status" value="1"/>
</dbReference>
<proteinExistence type="inferred from homology"/>
<evidence type="ECO:0000313" key="12">
    <source>
        <dbReference type="Proteomes" id="UP000661006"/>
    </source>
</evidence>
<evidence type="ECO:0000256" key="9">
    <source>
        <dbReference type="ARBA" id="ARBA00023204"/>
    </source>
</evidence>
<comment type="caution">
    <text evidence="11">The sequence shown here is derived from an EMBL/GenBank/DDBJ whole genome shotgun (WGS) entry which is preliminary data.</text>
</comment>
<dbReference type="Pfam" id="PF13566">
    <property type="entry name" value="DUF4130"/>
    <property type="match status" value="1"/>
</dbReference>
<accession>A0A9Q2FL09</accession>
<keyword evidence="9" id="KW-0234">DNA repair</keyword>